<proteinExistence type="predicted"/>
<organism evidence="2 3">
    <name type="scientific">Alkalibacter rhizosphaerae</name>
    <dbReference type="NCBI Taxonomy" id="2815577"/>
    <lineage>
        <taxon>Bacteria</taxon>
        <taxon>Bacillati</taxon>
        <taxon>Bacillota</taxon>
        <taxon>Clostridia</taxon>
        <taxon>Eubacteriales</taxon>
        <taxon>Eubacteriaceae</taxon>
        <taxon>Alkalibacter</taxon>
    </lineage>
</organism>
<name>A0A975AHS5_9FIRM</name>
<dbReference type="AlphaFoldDB" id="A0A975AHS5"/>
<accession>A0A975AHS5</accession>
<protein>
    <submittedName>
        <fullName evidence="2">Uncharacterized protein</fullName>
    </submittedName>
</protein>
<dbReference type="PROSITE" id="PS51257">
    <property type="entry name" value="PROKAR_LIPOPROTEIN"/>
    <property type="match status" value="1"/>
</dbReference>
<dbReference type="RefSeq" id="WP_207299137.1">
    <property type="nucleotide sequence ID" value="NZ_CP071444.1"/>
</dbReference>
<dbReference type="KEGG" id="alka:J0B03_08185"/>
<gene>
    <name evidence="2" type="ORF">J0B03_08185</name>
</gene>
<dbReference type="CDD" id="cd14686">
    <property type="entry name" value="bZIP"/>
    <property type="match status" value="1"/>
</dbReference>
<dbReference type="Proteomes" id="UP000663499">
    <property type="component" value="Chromosome"/>
</dbReference>
<dbReference type="EMBL" id="CP071444">
    <property type="protein sequence ID" value="QSX07795.1"/>
    <property type="molecule type" value="Genomic_DNA"/>
</dbReference>
<evidence type="ECO:0000313" key="2">
    <source>
        <dbReference type="EMBL" id="QSX07795.1"/>
    </source>
</evidence>
<keyword evidence="3" id="KW-1185">Reference proteome</keyword>
<sequence>MRIKYFILIFLGLMLVGCQQTTPAEEDLAKKDAAIDQLEERVEQLEEQILQLEGELQQLEDFRTGTGEFVNKAITVLPPDSLRIMAQLDWTYELLLNDAPLPENGQIRLTENEFTFTISEIKNSNTILPADISEMGKVSGSIFSNHIQFPETKPSDILGNDTHLVSSATYVFSQLEWGTTLEFVLSEELQERLGSATNTLTVRIPERYPDGTEPVGGVEPE</sequence>
<evidence type="ECO:0000256" key="1">
    <source>
        <dbReference type="SAM" id="Coils"/>
    </source>
</evidence>
<evidence type="ECO:0000313" key="3">
    <source>
        <dbReference type="Proteomes" id="UP000663499"/>
    </source>
</evidence>
<reference evidence="2" key="1">
    <citation type="submission" date="2021-03" db="EMBL/GenBank/DDBJ databases">
        <title>Alkalibacter marinus sp. nov., isolated from tidal flat sediment.</title>
        <authorList>
            <person name="Namirimu T."/>
            <person name="Yang J.-A."/>
            <person name="Yang S.-H."/>
            <person name="Kim Y.-J."/>
            <person name="Kwon K.K."/>
        </authorList>
    </citation>
    <scope>NUCLEOTIDE SEQUENCE</scope>
    <source>
        <strain evidence="2">ES005</strain>
    </source>
</reference>
<keyword evidence="1" id="KW-0175">Coiled coil</keyword>
<feature type="coiled-coil region" evidence="1">
    <location>
        <begin position="28"/>
        <end position="62"/>
    </location>
</feature>